<accession>A0A4Y2QZP6</accession>
<gene>
    <name evidence="1" type="ORF">AVEN_158501_1</name>
</gene>
<dbReference type="AlphaFoldDB" id="A0A4Y2QZP6"/>
<name>A0A4Y2QZP6_ARAVE</name>
<keyword evidence="2" id="KW-1185">Reference proteome</keyword>
<dbReference type="Proteomes" id="UP000499080">
    <property type="component" value="Unassembled WGS sequence"/>
</dbReference>
<organism evidence="1 2">
    <name type="scientific">Araneus ventricosus</name>
    <name type="common">Orbweaver spider</name>
    <name type="synonym">Epeira ventricosa</name>
    <dbReference type="NCBI Taxonomy" id="182803"/>
    <lineage>
        <taxon>Eukaryota</taxon>
        <taxon>Metazoa</taxon>
        <taxon>Ecdysozoa</taxon>
        <taxon>Arthropoda</taxon>
        <taxon>Chelicerata</taxon>
        <taxon>Arachnida</taxon>
        <taxon>Araneae</taxon>
        <taxon>Araneomorphae</taxon>
        <taxon>Entelegynae</taxon>
        <taxon>Araneoidea</taxon>
        <taxon>Araneidae</taxon>
        <taxon>Araneus</taxon>
    </lineage>
</organism>
<reference evidence="1 2" key="1">
    <citation type="journal article" date="2019" name="Sci. Rep.">
        <title>Orb-weaving spider Araneus ventricosus genome elucidates the spidroin gene catalogue.</title>
        <authorList>
            <person name="Kono N."/>
            <person name="Nakamura H."/>
            <person name="Ohtoshi R."/>
            <person name="Moran D.A.P."/>
            <person name="Shinohara A."/>
            <person name="Yoshida Y."/>
            <person name="Fujiwara M."/>
            <person name="Mori M."/>
            <person name="Tomita M."/>
            <person name="Arakawa K."/>
        </authorList>
    </citation>
    <scope>NUCLEOTIDE SEQUENCE [LARGE SCALE GENOMIC DNA]</scope>
</reference>
<evidence type="ECO:0000313" key="2">
    <source>
        <dbReference type="Proteomes" id="UP000499080"/>
    </source>
</evidence>
<proteinExistence type="predicted"/>
<evidence type="ECO:0000313" key="1">
    <source>
        <dbReference type="EMBL" id="GBN68887.1"/>
    </source>
</evidence>
<protein>
    <submittedName>
        <fullName evidence="1">Uncharacterized protein</fullName>
    </submittedName>
</protein>
<sequence>MSWREVVTAACDGVVNNGEKITSHGACMRAGGRGTSRSMPFCLAAVTHVVLMKARCGAAGDDMVCVYVATCRNGANGYGGRCAAPFDIDDVVWWSARCAMFVFLARENVTNYSMVFL</sequence>
<dbReference type="EMBL" id="BGPR01141650">
    <property type="protein sequence ID" value="GBN68887.1"/>
    <property type="molecule type" value="Genomic_DNA"/>
</dbReference>
<comment type="caution">
    <text evidence="1">The sequence shown here is derived from an EMBL/GenBank/DDBJ whole genome shotgun (WGS) entry which is preliminary data.</text>
</comment>